<gene>
    <name evidence="1" type="ORF">GCM10010346_63700</name>
</gene>
<dbReference type="Proteomes" id="UP000599437">
    <property type="component" value="Unassembled WGS sequence"/>
</dbReference>
<keyword evidence="2" id="KW-1185">Reference proteome</keyword>
<evidence type="ECO:0000313" key="2">
    <source>
        <dbReference type="Proteomes" id="UP000599437"/>
    </source>
</evidence>
<protein>
    <submittedName>
        <fullName evidence="1">Uncharacterized protein</fullName>
    </submittedName>
</protein>
<dbReference type="EMBL" id="BMVO01000041">
    <property type="protein sequence ID" value="GHB31568.1"/>
    <property type="molecule type" value="Genomic_DNA"/>
</dbReference>
<comment type="caution">
    <text evidence="1">The sequence shown here is derived from an EMBL/GenBank/DDBJ whole genome shotgun (WGS) entry which is preliminary data.</text>
</comment>
<reference evidence="2" key="1">
    <citation type="journal article" date="2019" name="Int. J. Syst. Evol. Microbiol.">
        <title>The Global Catalogue of Microorganisms (GCM) 10K type strain sequencing project: providing services to taxonomists for standard genome sequencing and annotation.</title>
        <authorList>
            <consortium name="The Broad Institute Genomics Platform"/>
            <consortium name="The Broad Institute Genome Sequencing Center for Infectious Disease"/>
            <person name="Wu L."/>
            <person name="Ma J."/>
        </authorList>
    </citation>
    <scope>NUCLEOTIDE SEQUENCE [LARGE SCALE GENOMIC DNA]</scope>
    <source>
        <strain evidence="2">JCM 4737</strain>
    </source>
</reference>
<name>A0ABQ3EEH7_9ACTN</name>
<evidence type="ECO:0000313" key="1">
    <source>
        <dbReference type="EMBL" id="GHB31568.1"/>
    </source>
</evidence>
<proteinExistence type="predicted"/>
<sequence>MKLELRGALVRSRSPAVAGGPVLLPGSLVERFGSDGARAAKDGAEAECRRPRPGFLVSAVYLVEQALPLVQYDGQLK</sequence>
<organism evidence="1 2">
    <name type="scientific">Streptomyces chryseus</name>
    <dbReference type="NCBI Taxonomy" id="68186"/>
    <lineage>
        <taxon>Bacteria</taxon>
        <taxon>Bacillati</taxon>
        <taxon>Actinomycetota</taxon>
        <taxon>Actinomycetes</taxon>
        <taxon>Kitasatosporales</taxon>
        <taxon>Streptomycetaceae</taxon>
        <taxon>Streptomyces</taxon>
    </lineage>
</organism>
<accession>A0ABQ3EEH7</accession>